<gene>
    <name evidence="1" type="ORF">LCI18_005281</name>
</gene>
<sequence length="787" mass="87506">MPPRRAREADRRRCAKACGSCKRRKERCDGLQPCQRCTTRGVGDQCSFVLLPSHSLRYQDIPAERNDPDPVSKTPDRDPPLNNGPDPGALSSVEIPDHAHPHAYGRPWALLGEVDVEDMYGDEESCGSGGGGSSSGSATIPELSGLVPDGHGKFVFIGDAANLSFLQIIRRIVRESVRPCVFTEDPLQHVMVEATPPSTSNWVTDILDDTPTKPPLEEAQYLLRWYVRATSCVLNLFKERELDQSLSQWLEGESGTPSHEAQTAIFFLIFAIGAQTCPDDRENTAERYFNYGRFLTTSVVMEDISIPTIQCNILITMYLLGASRRNAAFMYLGSAVRAAYALGIQRYDINKSFDRPNYLSRERIWKVLRVLDLFMSASLGRAPSTHETRDTTADDDYSASNDLCAIFEEILTHIYSRRIISARLLNKISQHHREWSSKFASGLNTDDIKPSKFIKTAEDQNIPNIGLCHLKGAYYWTIMLLTRPFLVELATKHVCERTRKATGRLDNPSPSLESKQVLAVSCVDSAIRAVDLLSIVQHGGQVPKCLPFVVNTLFVASLVLGLAHFSDLDLLFPLDRSLCTARRLLDRFSAYDAVARRSARIVEDLQMACRIHGEDRTRQKMERQSLLVQNLFGAVHDRSRLQTPADTREMAPEEGRNSQRERDSASLSEDRALSQSEQGHPTWNFGYDTHLAVSNFDSEVLNMLSDPSTVEGISTPSHEALTFGSFGNTMSLLPFVDASTLGPNGSLSANGDFSGLQVGQANRNSHRHSDWTLGTSPSGDYVCQQLN</sequence>
<proteinExistence type="predicted"/>
<organism evidence="1 2">
    <name type="scientific">Fusarium solani subsp. cucurbitae</name>
    <name type="common">Neocosmosporum cucurbitae</name>
    <dbReference type="NCBI Taxonomy" id="2747967"/>
    <lineage>
        <taxon>Eukaryota</taxon>
        <taxon>Fungi</taxon>
        <taxon>Dikarya</taxon>
        <taxon>Ascomycota</taxon>
        <taxon>Pezizomycotina</taxon>
        <taxon>Sordariomycetes</taxon>
        <taxon>Hypocreomycetidae</taxon>
        <taxon>Hypocreales</taxon>
        <taxon>Nectriaceae</taxon>
        <taxon>Fusarium</taxon>
        <taxon>Fusarium solani species complex</taxon>
    </lineage>
</organism>
<accession>A0ACD3YZJ4</accession>
<evidence type="ECO:0000313" key="1">
    <source>
        <dbReference type="EMBL" id="UPK94346.1"/>
    </source>
</evidence>
<dbReference type="Proteomes" id="UP000830768">
    <property type="component" value="Chromosome 4"/>
</dbReference>
<name>A0ACD3YZJ4_FUSSC</name>
<keyword evidence="2" id="KW-1185">Reference proteome</keyword>
<reference evidence="1" key="1">
    <citation type="submission" date="2021-11" db="EMBL/GenBank/DDBJ databases">
        <title>Fusarium solani-melongenae Genome sequencing and assembly.</title>
        <authorList>
            <person name="Xie S."/>
            <person name="Huang L."/>
            <person name="Zhang X."/>
        </authorList>
    </citation>
    <scope>NUCLEOTIDE SEQUENCE</scope>
    <source>
        <strain evidence="1">CRI 24-3</strain>
    </source>
</reference>
<evidence type="ECO:0000313" key="2">
    <source>
        <dbReference type="Proteomes" id="UP000830768"/>
    </source>
</evidence>
<protein>
    <submittedName>
        <fullName evidence="1">Uncharacterized protein</fullName>
    </submittedName>
</protein>
<dbReference type="EMBL" id="CP090033">
    <property type="protein sequence ID" value="UPK94346.1"/>
    <property type="molecule type" value="Genomic_DNA"/>
</dbReference>